<comment type="caution">
    <text evidence="2">The sequence shown here is derived from an EMBL/GenBank/DDBJ whole genome shotgun (WGS) entry which is preliminary data.</text>
</comment>
<accession>A0A1J4JLG4</accession>
<name>A0A1J4JLG4_9EUKA</name>
<evidence type="ECO:0000313" key="2">
    <source>
        <dbReference type="EMBL" id="OHS98403.1"/>
    </source>
</evidence>
<reference evidence="2" key="1">
    <citation type="submission" date="2016-10" db="EMBL/GenBank/DDBJ databases">
        <authorList>
            <person name="Benchimol M."/>
            <person name="Almeida L.G."/>
            <person name="Vasconcelos A.T."/>
            <person name="Perreira-Neves A."/>
            <person name="Rosa I.A."/>
            <person name="Tasca T."/>
            <person name="Bogo M.R."/>
            <person name="de Souza W."/>
        </authorList>
    </citation>
    <scope>NUCLEOTIDE SEQUENCE [LARGE SCALE GENOMIC DNA]</scope>
    <source>
        <strain evidence="2">K</strain>
    </source>
</reference>
<feature type="domain" description="DUF3447" evidence="1">
    <location>
        <begin position="260"/>
        <end position="333"/>
    </location>
</feature>
<protein>
    <recommendedName>
        <fullName evidence="1">DUF3447 domain-containing protein</fullName>
    </recommendedName>
</protein>
<dbReference type="PANTHER" id="PTHR24159:SF5">
    <property type="entry name" value="ANK_REP_REGION DOMAIN-CONTAINING PROTEIN"/>
    <property type="match status" value="1"/>
</dbReference>
<organism evidence="2 3">
    <name type="scientific">Tritrichomonas foetus</name>
    <dbReference type="NCBI Taxonomy" id="1144522"/>
    <lineage>
        <taxon>Eukaryota</taxon>
        <taxon>Metamonada</taxon>
        <taxon>Parabasalia</taxon>
        <taxon>Tritrichomonadida</taxon>
        <taxon>Tritrichomonadidae</taxon>
        <taxon>Tritrichomonas</taxon>
    </lineage>
</organism>
<keyword evidence="3" id="KW-1185">Reference proteome</keyword>
<dbReference type="SUPFAM" id="SSF48403">
    <property type="entry name" value="Ankyrin repeat"/>
    <property type="match status" value="1"/>
</dbReference>
<dbReference type="RefSeq" id="XP_068351540.1">
    <property type="nucleotide sequence ID" value="XM_068510133.1"/>
</dbReference>
<dbReference type="InterPro" id="IPR036770">
    <property type="entry name" value="Ankyrin_rpt-contain_sf"/>
</dbReference>
<dbReference type="PANTHER" id="PTHR24159">
    <property type="match status" value="1"/>
</dbReference>
<dbReference type="InterPro" id="IPR020683">
    <property type="entry name" value="DUF3447"/>
</dbReference>
<dbReference type="Pfam" id="PF11929">
    <property type="entry name" value="DUF3447"/>
    <property type="match status" value="1"/>
</dbReference>
<dbReference type="Gene3D" id="1.25.40.20">
    <property type="entry name" value="Ankyrin repeat-containing domain"/>
    <property type="match status" value="1"/>
</dbReference>
<dbReference type="GeneID" id="94844837"/>
<evidence type="ECO:0000313" key="3">
    <source>
        <dbReference type="Proteomes" id="UP000179807"/>
    </source>
</evidence>
<dbReference type="Proteomes" id="UP000179807">
    <property type="component" value="Unassembled WGS sequence"/>
</dbReference>
<proteinExistence type="predicted"/>
<evidence type="ECO:0000259" key="1">
    <source>
        <dbReference type="Pfam" id="PF11929"/>
    </source>
</evidence>
<gene>
    <name evidence="2" type="ORF">TRFO_35226</name>
</gene>
<dbReference type="VEuPathDB" id="TrichDB:TRFO_35226"/>
<dbReference type="EMBL" id="MLAK01001058">
    <property type="protein sequence ID" value="OHS98403.1"/>
    <property type="molecule type" value="Genomic_DNA"/>
</dbReference>
<sequence length="386" mass="46653">METREWNHFISKFKIMVQFHTLFDEIIESDLNEPEEEYSALFKYLKDIDIKSDAILFEAFINLLPMAFYRPSKKNLFSKLKRILTELQIHPYTLFDIFQDNDNFILYLFEEGLIDLNHLEERIKNHQNAKFLFYFSPEIFKYKILTEEKLIKYLKKLLPYRFNDRKLISKILIRFKEEVIIPRKKGHCLTDIAQIVRNDDIKLFMQYISQQPFCIDEIILDPAFESDEVIRNENNGITVLEYSMCFGSINIFKYLWLNHAKYTEKSLQYSIIGGNYDIIHILEEESIYKFDENAIEMAIRYQRYEILDYLINTLNVNVETSQLIFYYCKSFNYKKIEEIIKKYSEMKQPEITNTIIRKALFNSSGRKRFFYDFLFNLDINNRVNDI</sequence>
<dbReference type="AlphaFoldDB" id="A0A1J4JLG4"/>